<feature type="region of interest" description="Disordered" evidence="1">
    <location>
        <begin position="1"/>
        <end position="47"/>
    </location>
</feature>
<evidence type="ECO:0000256" key="1">
    <source>
        <dbReference type="SAM" id="MobiDB-lite"/>
    </source>
</evidence>
<sequence>MEFSPDLLGTKSNPDLRKKNEGKGEEISQLKEKLRKPKKENKESTAPVRNIVEINLFMSRERGSELLSQEEDDRRKDRDRQMQREEEELRAQHQAEQEERERGMREEMRRPQETLIKPLEKIQDLGIWLRG</sequence>
<dbReference type="Proteomes" id="UP001221898">
    <property type="component" value="Unassembled WGS sequence"/>
</dbReference>
<accession>A0AAD7WH60</accession>
<protein>
    <submittedName>
        <fullName evidence="2">Uncharacterized protein</fullName>
    </submittedName>
</protein>
<reference evidence="2" key="1">
    <citation type="journal article" date="2023" name="Science">
        <title>Genome structures resolve the early diversification of teleost fishes.</title>
        <authorList>
            <person name="Parey E."/>
            <person name="Louis A."/>
            <person name="Montfort J."/>
            <person name="Bouchez O."/>
            <person name="Roques C."/>
            <person name="Iampietro C."/>
            <person name="Lluch J."/>
            <person name="Castinel A."/>
            <person name="Donnadieu C."/>
            <person name="Desvignes T."/>
            <person name="Floi Bucao C."/>
            <person name="Jouanno E."/>
            <person name="Wen M."/>
            <person name="Mejri S."/>
            <person name="Dirks R."/>
            <person name="Jansen H."/>
            <person name="Henkel C."/>
            <person name="Chen W.J."/>
            <person name="Zahm M."/>
            <person name="Cabau C."/>
            <person name="Klopp C."/>
            <person name="Thompson A.W."/>
            <person name="Robinson-Rechavi M."/>
            <person name="Braasch I."/>
            <person name="Lecointre G."/>
            <person name="Bobe J."/>
            <person name="Postlethwait J.H."/>
            <person name="Berthelot C."/>
            <person name="Roest Crollius H."/>
            <person name="Guiguen Y."/>
        </authorList>
    </citation>
    <scope>NUCLEOTIDE SEQUENCE</scope>
    <source>
        <strain evidence="2">NC1722</strain>
    </source>
</reference>
<feature type="region of interest" description="Disordered" evidence="1">
    <location>
        <begin position="59"/>
        <end position="115"/>
    </location>
</feature>
<comment type="caution">
    <text evidence="2">The sequence shown here is derived from an EMBL/GenBank/DDBJ whole genome shotgun (WGS) entry which is preliminary data.</text>
</comment>
<evidence type="ECO:0000313" key="3">
    <source>
        <dbReference type="Proteomes" id="UP001221898"/>
    </source>
</evidence>
<dbReference type="EMBL" id="JAINUG010000105">
    <property type="protein sequence ID" value="KAJ8396628.1"/>
    <property type="molecule type" value="Genomic_DNA"/>
</dbReference>
<evidence type="ECO:0000313" key="2">
    <source>
        <dbReference type="EMBL" id="KAJ8396628.1"/>
    </source>
</evidence>
<organism evidence="2 3">
    <name type="scientific">Aldrovandia affinis</name>
    <dbReference type="NCBI Taxonomy" id="143900"/>
    <lineage>
        <taxon>Eukaryota</taxon>
        <taxon>Metazoa</taxon>
        <taxon>Chordata</taxon>
        <taxon>Craniata</taxon>
        <taxon>Vertebrata</taxon>
        <taxon>Euteleostomi</taxon>
        <taxon>Actinopterygii</taxon>
        <taxon>Neopterygii</taxon>
        <taxon>Teleostei</taxon>
        <taxon>Notacanthiformes</taxon>
        <taxon>Halosauridae</taxon>
        <taxon>Aldrovandia</taxon>
    </lineage>
</organism>
<name>A0AAD7WH60_9TELE</name>
<feature type="compositionally biased region" description="Basic and acidic residues" evidence="1">
    <location>
        <begin position="14"/>
        <end position="32"/>
    </location>
</feature>
<dbReference type="AlphaFoldDB" id="A0AAD7WH60"/>
<gene>
    <name evidence="2" type="ORF">AAFF_G00016940</name>
</gene>
<keyword evidence="3" id="KW-1185">Reference proteome</keyword>
<proteinExistence type="predicted"/>
<feature type="compositionally biased region" description="Basic and acidic residues" evidence="1">
    <location>
        <begin position="72"/>
        <end position="115"/>
    </location>
</feature>